<evidence type="ECO:0000313" key="1">
    <source>
        <dbReference type="EMBL" id="QDT18476.1"/>
    </source>
</evidence>
<name>A0A517PGG4_9PLAN</name>
<dbReference type="AlphaFoldDB" id="A0A517PGG4"/>
<organism evidence="1 2">
    <name type="scientific">Gimesia chilikensis</name>
    <dbReference type="NCBI Taxonomy" id="2605989"/>
    <lineage>
        <taxon>Bacteria</taxon>
        <taxon>Pseudomonadati</taxon>
        <taxon>Planctomycetota</taxon>
        <taxon>Planctomycetia</taxon>
        <taxon>Planctomycetales</taxon>
        <taxon>Planctomycetaceae</taxon>
        <taxon>Gimesia</taxon>
    </lineage>
</organism>
<accession>A0A517PGG4</accession>
<evidence type="ECO:0000313" key="2">
    <source>
        <dbReference type="Proteomes" id="UP000320421"/>
    </source>
</evidence>
<dbReference type="Proteomes" id="UP000320421">
    <property type="component" value="Chromosome"/>
</dbReference>
<dbReference type="OrthoDB" id="9891978at2"/>
<sequence length="173" mass="19778">MPIISLHLRSKRLEVLKIGLRELSLGEVVDQQLAYRCHTSDLYCYASSETGGPLPATWDGESAPEIVPLWECELSLLALRDKEFVEIDYDDLEDLTVIARSEQGILAYLFFYLVEDLGGAQHLKQGNHESESLLRLNSQLQFKHLEDIIDFQRRSGSEINCHDLLLNYTRSIL</sequence>
<reference evidence="1 2" key="1">
    <citation type="submission" date="2019-02" db="EMBL/GenBank/DDBJ databases">
        <title>Deep-cultivation of Planctomycetes and their phenomic and genomic characterization uncovers novel biology.</title>
        <authorList>
            <person name="Wiegand S."/>
            <person name="Jogler M."/>
            <person name="Boedeker C."/>
            <person name="Pinto D."/>
            <person name="Vollmers J."/>
            <person name="Rivas-Marin E."/>
            <person name="Kohn T."/>
            <person name="Peeters S.H."/>
            <person name="Heuer A."/>
            <person name="Rast P."/>
            <person name="Oberbeckmann S."/>
            <person name="Bunk B."/>
            <person name="Jeske O."/>
            <person name="Meyerdierks A."/>
            <person name="Storesund J.E."/>
            <person name="Kallscheuer N."/>
            <person name="Luecker S."/>
            <person name="Lage O.M."/>
            <person name="Pohl T."/>
            <person name="Merkel B.J."/>
            <person name="Hornburger P."/>
            <person name="Mueller R.-W."/>
            <person name="Bruemmer F."/>
            <person name="Labrenz M."/>
            <person name="Spormann A.M."/>
            <person name="Op den Camp H."/>
            <person name="Overmann J."/>
            <person name="Amann R."/>
            <person name="Jetten M.S.M."/>
            <person name="Mascher T."/>
            <person name="Medema M.H."/>
            <person name="Devos D.P."/>
            <person name="Kaster A.-K."/>
            <person name="Ovreas L."/>
            <person name="Rohde M."/>
            <person name="Galperin M.Y."/>
            <person name="Jogler C."/>
        </authorList>
    </citation>
    <scope>NUCLEOTIDE SEQUENCE [LARGE SCALE GENOMIC DNA]</scope>
    <source>
        <strain evidence="1 2">HG66A1</strain>
    </source>
</reference>
<gene>
    <name evidence="1" type="ORF">HG66A1_02370</name>
</gene>
<protein>
    <submittedName>
        <fullName evidence="1">Uncharacterized protein</fullName>
    </submittedName>
</protein>
<dbReference type="EMBL" id="CP036266">
    <property type="protein sequence ID" value="QDT18476.1"/>
    <property type="molecule type" value="Genomic_DNA"/>
</dbReference>
<proteinExistence type="predicted"/>
<dbReference type="RefSeq" id="WP_145180058.1">
    <property type="nucleotide sequence ID" value="NZ_CP036266.1"/>
</dbReference>
<keyword evidence="2" id="KW-1185">Reference proteome</keyword>